<evidence type="ECO:0000256" key="2">
    <source>
        <dbReference type="SAM" id="SignalP"/>
    </source>
</evidence>
<accession>A0AAQ4DFG0</accession>
<dbReference type="EMBL" id="JARKHS020031441">
    <property type="protein sequence ID" value="KAK8761200.1"/>
    <property type="molecule type" value="Genomic_DNA"/>
</dbReference>
<organism evidence="3 4">
    <name type="scientific">Amblyomma americanum</name>
    <name type="common">Lone star tick</name>
    <dbReference type="NCBI Taxonomy" id="6943"/>
    <lineage>
        <taxon>Eukaryota</taxon>
        <taxon>Metazoa</taxon>
        <taxon>Ecdysozoa</taxon>
        <taxon>Arthropoda</taxon>
        <taxon>Chelicerata</taxon>
        <taxon>Arachnida</taxon>
        <taxon>Acari</taxon>
        <taxon>Parasitiformes</taxon>
        <taxon>Ixodida</taxon>
        <taxon>Ixodoidea</taxon>
        <taxon>Ixodidae</taxon>
        <taxon>Amblyomminae</taxon>
        <taxon>Amblyomma</taxon>
    </lineage>
</organism>
<proteinExistence type="predicted"/>
<keyword evidence="4" id="KW-1185">Reference proteome</keyword>
<reference evidence="3 4" key="1">
    <citation type="journal article" date="2023" name="Arcadia Sci">
        <title>De novo assembly of a long-read Amblyomma americanum tick genome.</title>
        <authorList>
            <person name="Chou S."/>
            <person name="Poskanzer K.E."/>
            <person name="Rollins M."/>
            <person name="Thuy-Boun P.S."/>
        </authorList>
    </citation>
    <scope>NUCLEOTIDE SEQUENCE [LARGE SCALE GENOMIC DNA]</scope>
    <source>
        <strain evidence="3">F_SG_1</strain>
        <tissue evidence="3">Salivary glands</tissue>
    </source>
</reference>
<feature type="region of interest" description="Disordered" evidence="1">
    <location>
        <begin position="101"/>
        <end position="120"/>
    </location>
</feature>
<evidence type="ECO:0000256" key="1">
    <source>
        <dbReference type="SAM" id="MobiDB-lite"/>
    </source>
</evidence>
<keyword evidence="2" id="KW-0732">Signal</keyword>
<evidence type="ECO:0000313" key="3">
    <source>
        <dbReference type="EMBL" id="KAK8761200.1"/>
    </source>
</evidence>
<dbReference type="Proteomes" id="UP001321473">
    <property type="component" value="Unassembled WGS sequence"/>
</dbReference>
<feature type="chain" id="PRO_5042983155" evidence="2">
    <location>
        <begin position="20"/>
        <end position="120"/>
    </location>
</feature>
<name>A0AAQ4DFG0_AMBAM</name>
<sequence length="120" mass="12926">MGAKWWLTIVLSAAPCIVACPCSEEVCTQFKYTCRPLPKVCDGRITYGAGFCGCCQQCVRKISIGDPCYPSGLCPGPTECAENLYCDPDQKACLPFPVPSASNESNATEDRRGVVSPQNH</sequence>
<evidence type="ECO:0000313" key="4">
    <source>
        <dbReference type="Proteomes" id="UP001321473"/>
    </source>
</evidence>
<gene>
    <name evidence="3" type="ORF">V5799_027534</name>
</gene>
<feature type="signal peptide" evidence="2">
    <location>
        <begin position="1"/>
        <end position="19"/>
    </location>
</feature>
<dbReference type="AlphaFoldDB" id="A0AAQ4DFG0"/>
<comment type="caution">
    <text evidence="3">The sequence shown here is derived from an EMBL/GenBank/DDBJ whole genome shotgun (WGS) entry which is preliminary data.</text>
</comment>
<protein>
    <submittedName>
        <fullName evidence="3">Uncharacterized protein</fullName>
    </submittedName>
</protein>